<keyword evidence="2" id="KW-1185">Reference proteome</keyword>
<evidence type="ECO:0000313" key="2">
    <source>
        <dbReference type="Proteomes" id="UP001328107"/>
    </source>
</evidence>
<dbReference type="EMBL" id="BTRK01000005">
    <property type="protein sequence ID" value="GMR54558.1"/>
    <property type="molecule type" value="Genomic_DNA"/>
</dbReference>
<gene>
    <name evidence="1" type="ORF">PMAYCL1PPCAC_24753</name>
</gene>
<name>A0AAN5D0S7_9BILA</name>
<organism evidence="1 2">
    <name type="scientific">Pristionchus mayeri</name>
    <dbReference type="NCBI Taxonomy" id="1317129"/>
    <lineage>
        <taxon>Eukaryota</taxon>
        <taxon>Metazoa</taxon>
        <taxon>Ecdysozoa</taxon>
        <taxon>Nematoda</taxon>
        <taxon>Chromadorea</taxon>
        <taxon>Rhabditida</taxon>
        <taxon>Rhabditina</taxon>
        <taxon>Diplogasteromorpha</taxon>
        <taxon>Diplogasteroidea</taxon>
        <taxon>Neodiplogasteridae</taxon>
        <taxon>Pristionchus</taxon>
    </lineage>
</organism>
<evidence type="ECO:0000313" key="1">
    <source>
        <dbReference type="EMBL" id="GMR54558.1"/>
    </source>
</evidence>
<comment type="caution">
    <text evidence="1">The sequence shown here is derived from an EMBL/GenBank/DDBJ whole genome shotgun (WGS) entry which is preliminary data.</text>
</comment>
<protein>
    <submittedName>
        <fullName evidence="1">Uncharacterized protein</fullName>
    </submittedName>
</protein>
<feature type="non-terminal residue" evidence="1">
    <location>
        <position position="154"/>
    </location>
</feature>
<sequence>VSVRLVKGKIRIIEELRHGPHTCNRTRTMFHLDPVTADDLLQYVKAVESDCKDIQPKADARDKAILSYKRAARELREHGYVKQRNAFVVHLSSSEDETTKGGGMRGFSIGKSDGDVAPFECACELKKAITFILQTDQRKGCPTRGAWKSRNGQR</sequence>
<reference evidence="2" key="1">
    <citation type="submission" date="2022-10" db="EMBL/GenBank/DDBJ databases">
        <title>Genome assembly of Pristionchus species.</title>
        <authorList>
            <person name="Yoshida K."/>
            <person name="Sommer R.J."/>
        </authorList>
    </citation>
    <scope>NUCLEOTIDE SEQUENCE [LARGE SCALE GENOMIC DNA]</scope>
    <source>
        <strain evidence="2">RS5460</strain>
    </source>
</reference>
<feature type="non-terminal residue" evidence="1">
    <location>
        <position position="1"/>
    </location>
</feature>
<accession>A0AAN5D0S7</accession>
<dbReference type="AlphaFoldDB" id="A0AAN5D0S7"/>
<dbReference type="Proteomes" id="UP001328107">
    <property type="component" value="Unassembled WGS sequence"/>
</dbReference>
<proteinExistence type="predicted"/>